<evidence type="ECO:0000313" key="3">
    <source>
        <dbReference type="Proteomes" id="UP000002171"/>
    </source>
</evidence>
<dbReference type="SUPFAM" id="SSF141371">
    <property type="entry name" value="PilZ domain-like"/>
    <property type="match status" value="1"/>
</dbReference>
<keyword evidence="3" id="KW-1185">Reference proteome</keyword>
<feature type="domain" description="PilZ" evidence="1">
    <location>
        <begin position="14"/>
        <end position="106"/>
    </location>
</feature>
<dbReference type="RefSeq" id="WP_007022310.1">
    <property type="nucleotide sequence ID" value="NZ_CH724127.1"/>
</dbReference>
<evidence type="ECO:0000259" key="1">
    <source>
        <dbReference type="Pfam" id="PF07238"/>
    </source>
</evidence>
<accession>A0A7U8C4F5</accession>
<dbReference type="InterPro" id="IPR009875">
    <property type="entry name" value="PilZ_domain"/>
</dbReference>
<dbReference type="AlphaFoldDB" id="A0A7U8C4F5"/>
<comment type="caution">
    <text evidence="2">The sequence shown here is derived from an EMBL/GenBank/DDBJ whole genome shotgun (WGS) entry which is preliminary data.</text>
</comment>
<dbReference type="Pfam" id="PF07238">
    <property type="entry name" value="PilZ"/>
    <property type="match status" value="1"/>
</dbReference>
<proteinExistence type="predicted"/>
<dbReference type="Gene3D" id="2.40.10.220">
    <property type="entry name" value="predicted glycosyltransferase like domains"/>
    <property type="match status" value="1"/>
</dbReference>
<dbReference type="Proteomes" id="UP000002171">
    <property type="component" value="Unassembled WGS sequence"/>
</dbReference>
<gene>
    <name evidence="2" type="ORF">MED92_01454</name>
</gene>
<dbReference type="GO" id="GO:0035438">
    <property type="term" value="F:cyclic-di-GMP binding"/>
    <property type="evidence" value="ECO:0007669"/>
    <property type="project" value="InterPro"/>
</dbReference>
<reference evidence="2 3" key="1">
    <citation type="submission" date="2006-02" db="EMBL/GenBank/DDBJ databases">
        <authorList>
            <person name="Pinhassi J."/>
            <person name="Pedros-Alio C."/>
            <person name="Ferriera S."/>
            <person name="Johnson J."/>
            <person name="Kravitz S."/>
            <person name="Halpern A."/>
            <person name="Remington K."/>
            <person name="Beeson K."/>
            <person name="Tran B."/>
            <person name="Rogers Y.-H."/>
            <person name="Friedman R."/>
            <person name="Venter J.C."/>
        </authorList>
    </citation>
    <scope>NUCLEOTIDE SEQUENCE [LARGE SCALE GENOMIC DNA]</scope>
    <source>
        <strain evidence="2 3">MED92</strain>
    </source>
</reference>
<dbReference type="OrthoDB" id="6119988at2"/>
<dbReference type="EMBL" id="AAOW01000011">
    <property type="protein sequence ID" value="EAR61034.1"/>
    <property type="molecule type" value="Genomic_DNA"/>
</dbReference>
<name>A0A7U8C4F5_NEPCE</name>
<organism evidence="2 3">
    <name type="scientific">Neptuniibacter caesariensis</name>
    <dbReference type="NCBI Taxonomy" id="207954"/>
    <lineage>
        <taxon>Bacteria</taxon>
        <taxon>Pseudomonadati</taxon>
        <taxon>Pseudomonadota</taxon>
        <taxon>Gammaproteobacteria</taxon>
        <taxon>Oceanospirillales</taxon>
        <taxon>Oceanospirillaceae</taxon>
        <taxon>Neptuniibacter</taxon>
    </lineage>
</organism>
<sequence length="127" mass="14423">MKPSFELEITDQENRRKAFRVETGGKVKMGIAGKQVSLLDVSESGVAFETEEILSGIIEDAVIVFETRKKYRLKPKLKVTFCRDGRCGAEFVGLSERAHMALSELVVQLQKARIRYELERQRMEDGA</sequence>
<evidence type="ECO:0000313" key="2">
    <source>
        <dbReference type="EMBL" id="EAR61034.1"/>
    </source>
</evidence>
<protein>
    <recommendedName>
        <fullName evidence="1">PilZ domain-containing protein</fullName>
    </recommendedName>
</protein>